<protein>
    <recommendedName>
        <fullName evidence="1">HTH cro/C1-type domain-containing protein</fullName>
    </recommendedName>
</protein>
<reference evidence="2 3" key="1">
    <citation type="submission" date="2017-06" db="EMBL/GenBank/DDBJ databases">
        <title>Genome sequencing of cyanobaciteial culture collection at National Institute for Environmental Studies (NIES).</title>
        <authorList>
            <person name="Hirose Y."/>
            <person name="Shimura Y."/>
            <person name="Fujisawa T."/>
            <person name="Nakamura Y."/>
            <person name="Kawachi M."/>
        </authorList>
    </citation>
    <scope>NUCLEOTIDE SEQUENCE [LARGE SCALE GENOMIC DNA]</scope>
    <source>
        <strain evidence="2 3">NIES-2135</strain>
        <plasmid evidence="3">Plasmid Plasmid2 dna</plasmid>
    </source>
</reference>
<dbReference type="SMART" id="SM00530">
    <property type="entry name" value="HTH_XRE"/>
    <property type="match status" value="1"/>
</dbReference>
<dbReference type="EMBL" id="AP018205">
    <property type="protein sequence ID" value="BAY59534.1"/>
    <property type="molecule type" value="Genomic_DNA"/>
</dbReference>
<sequence>MGQKSVTNTWIKQLREEANLTQEQLAVRLNIASSTLRTWEQGKVQPSMTIEQWEAFSEAVNVPLNELRLQTKRSA</sequence>
<keyword evidence="3" id="KW-1185">Reference proteome</keyword>
<geneLocation type="plasmid" evidence="2">
    <name>plasmid2</name>
</geneLocation>
<dbReference type="Pfam" id="PF13560">
    <property type="entry name" value="HTH_31"/>
    <property type="match status" value="1"/>
</dbReference>
<gene>
    <name evidence="2" type="ORF">NIES2135_64110</name>
</gene>
<evidence type="ECO:0000313" key="2">
    <source>
        <dbReference type="EMBL" id="BAY59534.1"/>
    </source>
</evidence>
<organism evidence="2 3">
    <name type="scientific">Leptolyngbya boryana NIES-2135</name>
    <dbReference type="NCBI Taxonomy" id="1973484"/>
    <lineage>
        <taxon>Bacteria</taxon>
        <taxon>Bacillati</taxon>
        <taxon>Cyanobacteriota</taxon>
        <taxon>Cyanophyceae</taxon>
        <taxon>Leptolyngbyales</taxon>
        <taxon>Leptolyngbyaceae</taxon>
        <taxon>Leptolyngbya group</taxon>
        <taxon>Leptolyngbya</taxon>
    </lineage>
</organism>
<dbReference type="AlphaFoldDB" id="A0A1Z4JS50"/>
<dbReference type="Gene3D" id="1.10.260.40">
    <property type="entry name" value="lambda repressor-like DNA-binding domains"/>
    <property type="match status" value="1"/>
</dbReference>
<dbReference type="SUPFAM" id="SSF47413">
    <property type="entry name" value="lambda repressor-like DNA-binding domains"/>
    <property type="match status" value="1"/>
</dbReference>
<dbReference type="PROSITE" id="PS50943">
    <property type="entry name" value="HTH_CROC1"/>
    <property type="match status" value="1"/>
</dbReference>
<evidence type="ECO:0000259" key="1">
    <source>
        <dbReference type="PROSITE" id="PS50943"/>
    </source>
</evidence>
<feature type="domain" description="HTH cro/C1-type" evidence="1">
    <location>
        <begin position="11"/>
        <end position="67"/>
    </location>
</feature>
<dbReference type="CDD" id="cd00093">
    <property type="entry name" value="HTH_XRE"/>
    <property type="match status" value="1"/>
</dbReference>
<proteinExistence type="predicted"/>
<name>A0A1Z4JS50_LEPBY</name>
<dbReference type="InterPro" id="IPR010982">
    <property type="entry name" value="Lambda_DNA-bd_dom_sf"/>
</dbReference>
<dbReference type="InterPro" id="IPR001387">
    <property type="entry name" value="Cro/C1-type_HTH"/>
</dbReference>
<dbReference type="Proteomes" id="UP000217895">
    <property type="component" value="Plasmid Plasmid2 dna"/>
</dbReference>
<evidence type="ECO:0000313" key="3">
    <source>
        <dbReference type="Proteomes" id="UP000217895"/>
    </source>
</evidence>
<keyword evidence="2" id="KW-0614">Plasmid</keyword>
<dbReference type="GO" id="GO:0003677">
    <property type="term" value="F:DNA binding"/>
    <property type="evidence" value="ECO:0007669"/>
    <property type="project" value="InterPro"/>
</dbReference>
<accession>A0A1Z4JS50</accession>